<sequence length="267" mass="28018">MNIGGVSSTTAADVVEVTLDSGPQPRVGPVLVVGGIGTGALAGVGMSMVAMQTDQPTWAVMFVALTLLMVLVGGTFLMGALPTKRGKLRVRAHDDALEVVGSPWVRWAEVATAAFLWMGVVGGAILLLGPVDSDPQTVGPIVILVGFALATTWFAARFLSGHRPPDAVMLRRDGFSTLRAGSTTSFSWGDVLGFGVGNGGMTVDLLGYGGISARFPASELPSDPALVAALLEFYRTHQFERSELASGRVLDRIRSGDFRRPARPPAR</sequence>
<reference evidence="2 3" key="1">
    <citation type="submission" date="2013-08" db="EMBL/GenBank/DDBJ databases">
        <title>The genome sequence of Knoellia sinensis.</title>
        <authorList>
            <person name="Zhu W."/>
            <person name="Wang G."/>
        </authorList>
    </citation>
    <scope>NUCLEOTIDE SEQUENCE [LARGE SCALE GENOMIC DNA]</scope>
    <source>
        <strain evidence="2 3">KCTC 19936</strain>
    </source>
</reference>
<feature type="transmembrane region" description="Helical" evidence="1">
    <location>
        <begin position="30"/>
        <end position="51"/>
    </location>
</feature>
<feature type="transmembrane region" description="Helical" evidence="1">
    <location>
        <begin position="110"/>
        <end position="131"/>
    </location>
</feature>
<keyword evidence="1" id="KW-0812">Transmembrane</keyword>
<keyword evidence="3" id="KW-1185">Reference proteome</keyword>
<feature type="transmembrane region" description="Helical" evidence="1">
    <location>
        <begin position="57"/>
        <end position="81"/>
    </location>
</feature>
<dbReference type="EMBL" id="AVPJ01000019">
    <property type="protein sequence ID" value="KGN30392.1"/>
    <property type="molecule type" value="Genomic_DNA"/>
</dbReference>
<evidence type="ECO:0008006" key="4">
    <source>
        <dbReference type="Google" id="ProtNLM"/>
    </source>
</evidence>
<accession>A0A0A0J2L9</accession>
<evidence type="ECO:0000313" key="3">
    <source>
        <dbReference type="Proteomes" id="UP000030002"/>
    </source>
</evidence>
<keyword evidence="1" id="KW-1133">Transmembrane helix</keyword>
<protein>
    <recommendedName>
        <fullName evidence="4">PH domain-containing protein</fullName>
    </recommendedName>
</protein>
<dbReference type="Proteomes" id="UP000030002">
    <property type="component" value="Unassembled WGS sequence"/>
</dbReference>
<proteinExistence type="predicted"/>
<feature type="transmembrane region" description="Helical" evidence="1">
    <location>
        <begin position="137"/>
        <end position="156"/>
    </location>
</feature>
<keyword evidence="1" id="KW-0472">Membrane</keyword>
<comment type="caution">
    <text evidence="2">The sequence shown here is derived from an EMBL/GenBank/DDBJ whole genome shotgun (WGS) entry which is preliminary data.</text>
</comment>
<name>A0A0A0J2L9_9MICO</name>
<dbReference type="STRING" id="1385520.N802_07040"/>
<dbReference type="AlphaFoldDB" id="A0A0A0J2L9"/>
<organism evidence="2 3">
    <name type="scientific">Knoellia sinensis KCTC 19936</name>
    <dbReference type="NCBI Taxonomy" id="1385520"/>
    <lineage>
        <taxon>Bacteria</taxon>
        <taxon>Bacillati</taxon>
        <taxon>Actinomycetota</taxon>
        <taxon>Actinomycetes</taxon>
        <taxon>Micrococcales</taxon>
        <taxon>Intrasporangiaceae</taxon>
        <taxon>Knoellia</taxon>
    </lineage>
</organism>
<evidence type="ECO:0000256" key="1">
    <source>
        <dbReference type="SAM" id="Phobius"/>
    </source>
</evidence>
<evidence type="ECO:0000313" key="2">
    <source>
        <dbReference type="EMBL" id="KGN30392.1"/>
    </source>
</evidence>
<gene>
    <name evidence="2" type="ORF">N802_07040</name>
</gene>